<accession>A0A7J0GVD1</accession>
<dbReference type="Gene3D" id="2.30.30.30">
    <property type="match status" value="2"/>
</dbReference>
<evidence type="ECO:0000259" key="4">
    <source>
        <dbReference type="SMART" id="SM00739"/>
    </source>
</evidence>
<evidence type="ECO:0000256" key="3">
    <source>
        <dbReference type="SAM" id="MobiDB-lite"/>
    </source>
</evidence>
<evidence type="ECO:0000313" key="6">
    <source>
        <dbReference type="Proteomes" id="UP000585474"/>
    </source>
</evidence>
<dbReference type="SMART" id="SM00739">
    <property type="entry name" value="KOW"/>
    <property type="match status" value="2"/>
</dbReference>
<comment type="subcellular location">
    <subcellularLocation>
        <location evidence="1">Nucleus</location>
    </subcellularLocation>
</comment>
<evidence type="ECO:0000256" key="2">
    <source>
        <dbReference type="ARBA" id="ARBA00023242"/>
    </source>
</evidence>
<dbReference type="FunFam" id="2.30.30.30:FF:000053">
    <property type="entry name" value="Protein RNA-directed DNA methylation 3"/>
    <property type="match status" value="1"/>
</dbReference>
<keyword evidence="6" id="KW-1185">Reference proteome</keyword>
<dbReference type="OrthoDB" id="28901at2759"/>
<dbReference type="PANTHER" id="PTHR11125:SF8">
    <property type="entry name" value="PROTEIN RNA-DIRECTED DNA METHYLATION 3"/>
    <property type="match status" value="1"/>
</dbReference>
<sequence>MLEERYERGSGFVTYAEDAFGAKSSYEGNVVIPSSKDPTIWKVKCMVGRERHSAFCLMQKYVDLLSLGTKLQIISAFALENVKGFIYIESERQFDINEACKGICTIYSSRVASVPKNEVSHLFSVRSKCNEVSVGTWARVKNGKYKGDLAQVVVVNDARKKATVKLIPRIDMQAMAEKYGGGIASKKTATPTPRLIRSSELEEFRPLIQYRRDRDTGLAFEVLDGHQLKDGYLYKKVSLDSLSFWSVMPSEDELLKFEPAQKDESDCQEWLEQLFGEPIKKPSMNCDKGSGKGEGGKGESSSSSSKASSFEVHDLVLFGRKDFGVIVGTEKDDYYKGGESGIPGFEDGLSSPKSPLSPKKPWQGKENSSNFNQDDKDGMFSIGQSLRIRVGPLKGYLCRVMAVRRSDVTVKLDSQQKILTVKSEHLAEVRGKSSAISLGDNLESGKPFDLLGTQDGSGDWMVAAGTSTEGAGWGTGGPSTESFGRGHRSGRVGYYGSDRTNPTRARFGSICLRRGSTELDLVRLISDEARFRSTRLGWSLFASNEACLNSIWSDRRGSTSFDEARLGLAGGGSIWLRRVLPENDDHAIFRFW</sequence>
<dbReference type="GO" id="GO:0006357">
    <property type="term" value="P:regulation of transcription by RNA polymerase II"/>
    <property type="evidence" value="ECO:0007669"/>
    <property type="project" value="InterPro"/>
</dbReference>
<feature type="domain" description="KOW" evidence="4">
    <location>
        <begin position="379"/>
        <end position="406"/>
    </location>
</feature>
<gene>
    <name evidence="5" type="ORF">Acr_24g0008810</name>
</gene>
<dbReference type="Pfam" id="PF23037">
    <property type="entry name" value="KOWx_SPT5"/>
    <property type="match status" value="1"/>
</dbReference>
<keyword evidence="2" id="KW-0539">Nucleus</keyword>
<feature type="domain" description="KOW" evidence="4">
    <location>
        <begin position="131"/>
        <end position="158"/>
    </location>
</feature>
<dbReference type="GO" id="GO:0032784">
    <property type="term" value="P:regulation of DNA-templated transcription elongation"/>
    <property type="evidence" value="ECO:0007669"/>
    <property type="project" value="InterPro"/>
</dbReference>
<dbReference type="InterPro" id="IPR005824">
    <property type="entry name" value="KOW"/>
</dbReference>
<dbReference type="FunFam" id="3.30.70.940:FF:000016">
    <property type="entry name" value="Uncharacterized protein"/>
    <property type="match status" value="1"/>
</dbReference>
<dbReference type="AlphaFoldDB" id="A0A7J0GVD1"/>
<dbReference type="GO" id="GO:0032044">
    <property type="term" value="C:DSIF complex"/>
    <property type="evidence" value="ECO:0007669"/>
    <property type="project" value="TreeGrafter"/>
</dbReference>
<feature type="region of interest" description="Disordered" evidence="3">
    <location>
        <begin position="338"/>
        <end position="376"/>
    </location>
</feature>
<dbReference type="Pfam" id="PF23042">
    <property type="entry name" value="KOW1_SPT5"/>
    <property type="match status" value="1"/>
</dbReference>
<dbReference type="InterPro" id="IPR039659">
    <property type="entry name" value="SPT5"/>
</dbReference>
<dbReference type="InterPro" id="IPR036735">
    <property type="entry name" value="NGN_dom_sf"/>
</dbReference>
<dbReference type="Pfam" id="PF03439">
    <property type="entry name" value="Spt5-NGN"/>
    <property type="match status" value="1"/>
</dbReference>
<dbReference type="InterPro" id="IPR014722">
    <property type="entry name" value="Rib_uL2_dom2"/>
</dbReference>
<dbReference type="EMBL" id="BJWL01000024">
    <property type="protein sequence ID" value="GFZ14691.1"/>
    <property type="molecule type" value="Genomic_DNA"/>
</dbReference>
<evidence type="ECO:0000313" key="5">
    <source>
        <dbReference type="EMBL" id="GFZ14691.1"/>
    </source>
</evidence>
<dbReference type="Pfam" id="PF23290">
    <property type="entry name" value="KOW5_SPT5"/>
    <property type="match status" value="1"/>
</dbReference>
<feature type="region of interest" description="Disordered" evidence="3">
    <location>
        <begin position="279"/>
        <end position="306"/>
    </location>
</feature>
<dbReference type="InterPro" id="IPR057936">
    <property type="entry name" value="KOWx_Spt5"/>
</dbReference>
<dbReference type="InterPro" id="IPR039385">
    <property type="entry name" value="NGN_Euk"/>
</dbReference>
<comment type="caution">
    <text evidence="5">The sequence shown here is derived from an EMBL/GenBank/DDBJ whole genome shotgun (WGS) entry which is preliminary data.</text>
</comment>
<protein>
    <submittedName>
        <fullName evidence="5">Kow domain-containing transcription factor 1</fullName>
    </submittedName>
</protein>
<reference evidence="5 6" key="1">
    <citation type="submission" date="2019-07" db="EMBL/GenBank/DDBJ databases">
        <title>De Novo Assembly of kiwifruit Actinidia rufa.</title>
        <authorList>
            <person name="Sugita-Konishi S."/>
            <person name="Sato K."/>
            <person name="Mori E."/>
            <person name="Abe Y."/>
            <person name="Kisaki G."/>
            <person name="Hamano K."/>
            <person name="Suezawa K."/>
            <person name="Otani M."/>
            <person name="Fukuda T."/>
            <person name="Manabe T."/>
            <person name="Gomi K."/>
            <person name="Tabuchi M."/>
            <person name="Akimitsu K."/>
            <person name="Kataoka I."/>
        </authorList>
    </citation>
    <scope>NUCLEOTIDE SEQUENCE [LARGE SCALE GENOMIC DNA]</scope>
    <source>
        <strain evidence="6">cv. Fuchu</strain>
    </source>
</reference>
<dbReference type="InterPro" id="IPR041973">
    <property type="entry name" value="KOW_Spt5_1"/>
</dbReference>
<feature type="compositionally biased region" description="Low complexity" evidence="3">
    <location>
        <begin position="349"/>
        <end position="361"/>
    </location>
</feature>
<dbReference type="Proteomes" id="UP000585474">
    <property type="component" value="Unassembled WGS sequence"/>
</dbReference>
<dbReference type="Gene3D" id="3.30.70.940">
    <property type="entry name" value="NusG, N-terminal domain"/>
    <property type="match status" value="1"/>
</dbReference>
<dbReference type="InterPro" id="IPR041978">
    <property type="entry name" value="KOW_Spt5_5"/>
</dbReference>
<name>A0A7J0GVD1_9ERIC</name>
<dbReference type="CDD" id="cd06081">
    <property type="entry name" value="KOW_Spt5_1"/>
    <property type="match status" value="1"/>
</dbReference>
<dbReference type="GO" id="GO:0006368">
    <property type="term" value="P:transcription elongation by RNA polymerase II"/>
    <property type="evidence" value="ECO:0007669"/>
    <property type="project" value="TreeGrafter"/>
</dbReference>
<dbReference type="PANTHER" id="PTHR11125">
    <property type="entry name" value="SUPPRESSOR OF TY 5"/>
    <property type="match status" value="1"/>
</dbReference>
<organism evidence="5 6">
    <name type="scientific">Actinidia rufa</name>
    <dbReference type="NCBI Taxonomy" id="165716"/>
    <lineage>
        <taxon>Eukaryota</taxon>
        <taxon>Viridiplantae</taxon>
        <taxon>Streptophyta</taxon>
        <taxon>Embryophyta</taxon>
        <taxon>Tracheophyta</taxon>
        <taxon>Spermatophyta</taxon>
        <taxon>Magnoliopsida</taxon>
        <taxon>eudicotyledons</taxon>
        <taxon>Gunneridae</taxon>
        <taxon>Pentapetalae</taxon>
        <taxon>asterids</taxon>
        <taxon>Ericales</taxon>
        <taxon>Actinidiaceae</taxon>
        <taxon>Actinidia</taxon>
    </lineage>
</organism>
<dbReference type="CDD" id="cd09888">
    <property type="entry name" value="NGN_Euk"/>
    <property type="match status" value="1"/>
</dbReference>
<evidence type="ECO:0000256" key="1">
    <source>
        <dbReference type="ARBA" id="ARBA00004123"/>
    </source>
</evidence>
<dbReference type="GO" id="GO:0003729">
    <property type="term" value="F:mRNA binding"/>
    <property type="evidence" value="ECO:0007669"/>
    <property type="project" value="TreeGrafter"/>
</dbReference>
<dbReference type="InterPro" id="IPR005100">
    <property type="entry name" value="NGN-domain"/>
</dbReference>
<proteinExistence type="predicted"/>